<dbReference type="InterPro" id="IPR012337">
    <property type="entry name" value="RNaseH-like_sf"/>
</dbReference>
<feature type="region of interest" description="Disordered" evidence="9">
    <location>
        <begin position="184"/>
        <end position="232"/>
    </location>
</feature>
<dbReference type="GO" id="GO:0000166">
    <property type="term" value="F:nucleotide binding"/>
    <property type="evidence" value="ECO:0007669"/>
    <property type="project" value="InterPro"/>
</dbReference>
<reference evidence="12" key="1">
    <citation type="submission" date="2011-07" db="EMBL/GenBank/DDBJ databases">
        <authorList>
            <consortium name="Caenorhabditis brenneri Sequencing and Analysis Consortium"/>
            <person name="Wilson R.K."/>
        </authorList>
    </citation>
    <scope>NUCLEOTIDE SEQUENCE [LARGE SCALE GENOMIC DNA]</scope>
    <source>
        <strain evidence="12">PB2801</strain>
    </source>
</reference>
<gene>
    <name evidence="11" type="ORF">CAEBREN_29797</name>
</gene>
<dbReference type="PANTHER" id="PTHR33568:SF3">
    <property type="entry name" value="DNA-DIRECTED DNA POLYMERASE"/>
    <property type="match status" value="1"/>
</dbReference>
<keyword evidence="4" id="KW-0548">Nucleotidyltransferase</keyword>
<evidence type="ECO:0000313" key="12">
    <source>
        <dbReference type="Proteomes" id="UP000008068"/>
    </source>
</evidence>
<dbReference type="InterPro" id="IPR004868">
    <property type="entry name" value="DNA-dir_DNA_pol_B_mt/vir"/>
</dbReference>
<dbReference type="GO" id="GO:0003677">
    <property type="term" value="F:DNA binding"/>
    <property type="evidence" value="ECO:0007669"/>
    <property type="project" value="UniProtKB-KW"/>
</dbReference>
<keyword evidence="12" id="KW-1185">Reference proteome</keyword>
<evidence type="ECO:0000256" key="7">
    <source>
        <dbReference type="ARBA" id="ARBA00023125"/>
    </source>
</evidence>
<evidence type="ECO:0000256" key="2">
    <source>
        <dbReference type="ARBA" id="ARBA00012417"/>
    </source>
</evidence>
<dbReference type="Proteomes" id="UP000008068">
    <property type="component" value="Unassembled WGS sequence"/>
</dbReference>
<evidence type="ECO:0000259" key="10">
    <source>
        <dbReference type="Pfam" id="PF03175"/>
    </source>
</evidence>
<protein>
    <recommendedName>
        <fullName evidence="2">DNA-directed DNA polymerase</fullName>
        <ecNumber evidence="2">2.7.7.7</ecNumber>
    </recommendedName>
</protein>
<dbReference type="GO" id="GO:0006260">
    <property type="term" value="P:DNA replication"/>
    <property type="evidence" value="ECO:0007669"/>
    <property type="project" value="UniProtKB-KW"/>
</dbReference>
<name>G0NUD9_CAEBE</name>
<evidence type="ECO:0000256" key="1">
    <source>
        <dbReference type="ARBA" id="ARBA00005755"/>
    </source>
</evidence>
<organism evidence="12">
    <name type="scientific">Caenorhabditis brenneri</name>
    <name type="common">Nematode worm</name>
    <dbReference type="NCBI Taxonomy" id="135651"/>
    <lineage>
        <taxon>Eukaryota</taxon>
        <taxon>Metazoa</taxon>
        <taxon>Ecdysozoa</taxon>
        <taxon>Nematoda</taxon>
        <taxon>Chromadorea</taxon>
        <taxon>Rhabditida</taxon>
        <taxon>Rhabditina</taxon>
        <taxon>Rhabditomorpha</taxon>
        <taxon>Rhabditoidea</taxon>
        <taxon>Rhabditidae</taxon>
        <taxon>Peloderinae</taxon>
        <taxon>Caenorhabditis</taxon>
    </lineage>
</organism>
<dbReference type="InParanoid" id="G0NUD9"/>
<keyword evidence="7" id="KW-0238">DNA-binding</keyword>
<sequence>MNNDVDEEDIQEVLSPLAQEERRRLEGEQEDEEQQMEKSPKMISRALEAYKNVLRENHVVDKVEEQYLGSFSSNIKFFTVLVPLSETNPMNHEEMEYLGKKMFQLLKHLEGKFSILGKTTLVGVTFESNDFEADSYLPIASKNRIKVKNIVEALTTLLQSHQLPTPIQKSEVKVTFKYFIPLSGSGKRKENQSRAGPSSKRARNEDDDDGDSDNEGENISGAASRPKQTRSNIMINNVDRDCLLHAVYQIWMQYQTLKEKNPEANKMRRAAAKAKKSTAVYEEVEKMKKAAGIRKSRDFTSEDLELLQNTVFKDKVQLIAIAENQESPFYIGPFLGHKKHITVLLQYINGRGHFSGVRSLSALMKTHFYCTLCLVKGPCLSMHYNCPKLCRRCGQEECQKVEGEIRSQFSCVRCRISFQSKECLDNHLRKGPQGGKSRCDLTEICKKCGNSYYTNKRKHKCGESWCLICEGDRPKEHDCKMEKSLVKENNLSRKRFVYTFESMVDPATEEHVPILFIGLNYCSNCSANIPENLKDAVRAKCDSCSMNSAVVINRFEAGKKATNVVKEAVEWMFSPDHKDFVGIAHNFSRYISCFQKTKTLSLSRHDAHAILNHIISDLKGSPDVVMNGSKVTCMKYKDVTLLDSHLYLKMSLEDVAKTFNIPTKRGYDFPVGFIHPNNFDYVGAIPPLSCYSLHNKTPAERVEFEHMLDERRKEGCQFNFAREFLKYGYKSVYILAKALVMFEKDFESITGVVIFEESSTPEAAAVKVFRRRHFDHKTTHIALDAPKSYYGKSSIISQKYLAWFEEENQVKVKRSSTTGEHKIKNYFVDGYVAPCSEYEHGLVIEFSGCHWHAHTCSDHGYLAVGKKSGETIRKADRTRLESLQEHHVVKVVTECQVNEMKKLNQTMAMFFEEFKLLVIETLKFNFKNFVLFQDVMDIVDASCGRTEVFKLSADNDQKHLHHVKIIDLYPFVLKNKEFPVGKPKVISRLHIIKHLPITKPDQISWRGFVSCRILPPRHLTIPMLEMKVGEKRIAALCFTCASRGPAGRSKPCTHSDRERSYTGSFTTAEVQKALQLGYVVTNVFQV</sequence>
<dbReference type="eggNOG" id="ENOG502QQ9V">
    <property type="taxonomic scope" value="Eukaryota"/>
</dbReference>
<comment type="similarity">
    <text evidence="1">Belongs to the DNA polymerase type-B family.</text>
</comment>
<feature type="region of interest" description="Disordered" evidence="9">
    <location>
        <begin position="1"/>
        <end position="40"/>
    </location>
</feature>
<keyword evidence="5" id="KW-0235">DNA replication</keyword>
<keyword evidence="3" id="KW-0808">Transferase</keyword>
<feature type="compositionally biased region" description="Acidic residues" evidence="9">
    <location>
        <begin position="1"/>
        <end position="11"/>
    </location>
</feature>
<dbReference type="STRING" id="135651.G0NUD9"/>
<feature type="domain" description="DNA-directed DNA polymerase family B mitochondria/virus" evidence="10">
    <location>
        <begin position="584"/>
        <end position="780"/>
    </location>
</feature>
<dbReference type="HOGENOM" id="CLU_001474_1_2_1"/>
<dbReference type="Pfam" id="PF03175">
    <property type="entry name" value="DNA_pol_B_2"/>
    <property type="match status" value="1"/>
</dbReference>
<accession>G0NUD9</accession>
<dbReference type="GO" id="GO:0003887">
    <property type="term" value="F:DNA-directed DNA polymerase activity"/>
    <property type="evidence" value="ECO:0007669"/>
    <property type="project" value="UniProtKB-KW"/>
</dbReference>
<dbReference type="SUPFAM" id="SSF53098">
    <property type="entry name" value="Ribonuclease H-like"/>
    <property type="match status" value="1"/>
</dbReference>
<evidence type="ECO:0000256" key="8">
    <source>
        <dbReference type="ARBA" id="ARBA00049244"/>
    </source>
</evidence>
<evidence type="ECO:0000256" key="4">
    <source>
        <dbReference type="ARBA" id="ARBA00022695"/>
    </source>
</evidence>
<feature type="compositionally biased region" description="Acidic residues" evidence="9">
    <location>
        <begin position="205"/>
        <end position="216"/>
    </location>
</feature>
<comment type="catalytic activity">
    <reaction evidence="8">
        <text>DNA(n) + a 2'-deoxyribonucleoside 5'-triphosphate = DNA(n+1) + diphosphate</text>
        <dbReference type="Rhea" id="RHEA:22508"/>
        <dbReference type="Rhea" id="RHEA-COMP:17339"/>
        <dbReference type="Rhea" id="RHEA-COMP:17340"/>
        <dbReference type="ChEBI" id="CHEBI:33019"/>
        <dbReference type="ChEBI" id="CHEBI:61560"/>
        <dbReference type="ChEBI" id="CHEBI:173112"/>
        <dbReference type="EC" id="2.7.7.7"/>
    </reaction>
</comment>
<dbReference type="EC" id="2.7.7.7" evidence="2"/>
<keyword evidence="6" id="KW-0239">DNA-directed DNA polymerase</keyword>
<dbReference type="PANTHER" id="PTHR33568">
    <property type="entry name" value="DNA POLYMERASE"/>
    <property type="match status" value="1"/>
</dbReference>
<evidence type="ECO:0000256" key="9">
    <source>
        <dbReference type="SAM" id="MobiDB-lite"/>
    </source>
</evidence>
<dbReference type="AlphaFoldDB" id="G0NUD9"/>
<evidence type="ECO:0000256" key="5">
    <source>
        <dbReference type="ARBA" id="ARBA00022705"/>
    </source>
</evidence>
<proteinExistence type="inferred from homology"/>
<evidence type="ECO:0000256" key="6">
    <source>
        <dbReference type="ARBA" id="ARBA00022932"/>
    </source>
</evidence>
<dbReference type="EMBL" id="GL379949">
    <property type="protein sequence ID" value="EGT37772.1"/>
    <property type="molecule type" value="Genomic_DNA"/>
</dbReference>
<evidence type="ECO:0000313" key="11">
    <source>
        <dbReference type="EMBL" id="EGT37772.1"/>
    </source>
</evidence>
<evidence type="ECO:0000256" key="3">
    <source>
        <dbReference type="ARBA" id="ARBA00022679"/>
    </source>
</evidence>